<sequence length="311" mass="36171">MSTSPPSQPQPQHEPQLSRSNNVTRHYNLYLCYNCSRMVWLAPTNPSEIICPRCSSEFLLELEETRPRLLLDLTNIGPTPEERMLEALTLMVDPRMNRERPRRRPGHVPDPRTHPLPWIIFHPYDPTRPIPEPSVNQPGRLPPAVDPRNYFVGAGNWNQLIEELTENDRPGPPPASTGAIDALPTVKITPENLASDSNCPVCKEEFKVGGEVREMPCKHLYHSECIVPWLRIHNSCPVCRQELSGYSSVDESEEVEMGRVERTRRSWWGNRIASLWPTRWRWWRYRRINPQEDSITATRRANSWWRSWCPC</sequence>
<dbReference type="EC" id="2.3.2.27" evidence="2"/>
<evidence type="ECO:0000256" key="6">
    <source>
        <dbReference type="ARBA" id="ARBA00022786"/>
    </source>
</evidence>
<evidence type="ECO:0000256" key="7">
    <source>
        <dbReference type="ARBA" id="ARBA00022833"/>
    </source>
</evidence>
<evidence type="ECO:0000313" key="12">
    <source>
        <dbReference type="Proteomes" id="UP001419268"/>
    </source>
</evidence>
<feature type="region of interest" description="Disordered" evidence="9">
    <location>
        <begin position="1"/>
        <end position="20"/>
    </location>
</feature>
<dbReference type="PANTHER" id="PTHR15710:SF18">
    <property type="entry name" value="RING-TYPE E3 UBIQUITIN TRANSFERASE"/>
    <property type="match status" value="1"/>
</dbReference>
<keyword evidence="4" id="KW-0479">Metal-binding</keyword>
<evidence type="ECO:0000256" key="1">
    <source>
        <dbReference type="ARBA" id="ARBA00000900"/>
    </source>
</evidence>
<accession>A0AAP0IA24</accession>
<evidence type="ECO:0000259" key="10">
    <source>
        <dbReference type="PROSITE" id="PS50089"/>
    </source>
</evidence>
<dbReference type="GO" id="GO:0016567">
    <property type="term" value="P:protein ubiquitination"/>
    <property type="evidence" value="ECO:0007669"/>
    <property type="project" value="TreeGrafter"/>
</dbReference>
<dbReference type="Gene3D" id="3.30.40.10">
    <property type="entry name" value="Zinc/RING finger domain, C3HC4 (zinc finger)"/>
    <property type="match status" value="1"/>
</dbReference>
<dbReference type="GO" id="GO:0008270">
    <property type="term" value="F:zinc ion binding"/>
    <property type="evidence" value="ECO:0007669"/>
    <property type="project" value="UniProtKB-KW"/>
</dbReference>
<dbReference type="InterPro" id="IPR013083">
    <property type="entry name" value="Znf_RING/FYVE/PHD"/>
</dbReference>
<dbReference type="FunFam" id="3.30.40.10:FF:000022">
    <property type="entry name" value="E3 ubiquitin-protein ligase RING1-like"/>
    <property type="match status" value="1"/>
</dbReference>
<name>A0AAP0IA24_9MAGN</name>
<proteinExistence type="predicted"/>
<dbReference type="SMART" id="SM00184">
    <property type="entry name" value="RING"/>
    <property type="match status" value="1"/>
</dbReference>
<feature type="domain" description="RING-type" evidence="10">
    <location>
        <begin position="199"/>
        <end position="240"/>
    </location>
</feature>
<evidence type="ECO:0000256" key="9">
    <source>
        <dbReference type="SAM" id="MobiDB-lite"/>
    </source>
</evidence>
<organism evidence="11 12">
    <name type="scientific">Stephania cephalantha</name>
    <dbReference type="NCBI Taxonomy" id="152367"/>
    <lineage>
        <taxon>Eukaryota</taxon>
        <taxon>Viridiplantae</taxon>
        <taxon>Streptophyta</taxon>
        <taxon>Embryophyta</taxon>
        <taxon>Tracheophyta</taxon>
        <taxon>Spermatophyta</taxon>
        <taxon>Magnoliopsida</taxon>
        <taxon>Ranunculales</taxon>
        <taxon>Menispermaceae</taxon>
        <taxon>Menispermoideae</taxon>
        <taxon>Cissampelideae</taxon>
        <taxon>Stephania</taxon>
    </lineage>
</organism>
<dbReference type="GO" id="GO:0005737">
    <property type="term" value="C:cytoplasm"/>
    <property type="evidence" value="ECO:0007669"/>
    <property type="project" value="TreeGrafter"/>
</dbReference>
<evidence type="ECO:0000256" key="5">
    <source>
        <dbReference type="ARBA" id="ARBA00022771"/>
    </source>
</evidence>
<keyword evidence="3" id="KW-0808">Transferase</keyword>
<dbReference type="InterPro" id="IPR039525">
    <property type="entry name" value="RNF126-like_zinc-ribbon"/>
</dbReference>
<evidence type="ECO:0000256" key="8">
    <source>
        <dbReference type="PROSITE-ProRule" id="PRU00175"/>
    </source>
</evidence>
<reference evidence="11 12" key="1">
    <citation type="submission" date="2024-01" db="EMBL/GenBank/DDBJ databases">
        <title>Genome assemblies of Stephania.</title>
        <authorList>
            <person name="Yang L."/>
        </authorList>
    </citation>
    <scope>NUCLEOTIDE SEQUENCE [LARGE SCALE GENOMIC DNA]</scope>
    <source>
        <strain evidence="11">JXDWG</strain>
        <tissue evidence="11">Leaf</tissue>
    </source>
</reference>
<dbReference type="EMBL" id="JBBNAG010000008">
    <property type="protein sequence ID" value="KAK9111455.1"/>
    <property type="molecule type" value="Genomic_DNA"/>
</dbReference>
<dbReference type="AlphaFoldDB" id="A0AAP0IA24"/>
<dbReference type="PANTHER" id="PTHR15710">
    <property type="entry name" value="E3 UBIQUITIN-PROTEIN LIGASE PRAJA"/>
    <property type="match status" value="1"/>
</dbReference>
<dbReference type="CDD" id="cd16667">
    <property type="entry name" value="RING-H2_RNF126-like"/>
    <property type="match status" value="1"/>
</dbReference>
<dbReference type="Pfam" id="PF14369">
    <property type="entry name" value="Zn_ribbon_19"/>
    <property type="match status" value="1"/>
</dbReference>
<comment type="catalytic activity">
    <reaction evidence="1">
        <text>S-ubiquitinyl-[E2 ubiquitin-conjugating enzyme]-L-cysteine + [acceptor protein]-L-lysine = [E2 ubiquitin-conjugating enzyme]-L-cysteine + N(6)-ubiquitinyl-[acceptor protein]-L-lysine.</text>
        <dbReference type="EC" id="2.3.2.27"/>
    </reaction>
</comment>
<keyword evidence="12" id="KW-1185">Reference proteome</keyword>
<keyword evidence="7" id="KW-0862">Zinc</keyword>
<dbReference type="GO" id="GO:0061630">
    <property type="term" value="F:ubiquitin protein ligase activity"/>
    <property type="evidence" value="ECO:0007669"/>
    <property type="project" value="UniProtKB-EC"/>
</dbReference>
<dbReference type="Proteomes" id="UP001419268">
    <property type="component" value="Unassembled WGS sequence"/>
</dbReference>
<dbReference type="PROSITE" id="PS50089">
    <property type="entry name" value="ZF_RING_2"/>
    <property type="match status" value="1"/>
</dbReference>
<keyword evidence="5 8" id="KW-0863">Zinc-finger</keyword>
<evidence type="ECO:0000256" key="4">
    <source>
        <dbReference type="ARBA" id="ARBA00022723"/>
    </source>
</evidence>
<keyword evidence="6" id="KW-0833">Ubl conjugation pathway</keyword>
<evidence type="ECO:0000313" key="11">
    <source>
        <dbReference type="EMBL" id="KAK9111455.1"/>
    </source>
</evidence>
<evidence type="ECO:0000256" key="2">
    <source>
        <dbReference type="ARBA" id="ARBA00012483"/>
    </source>
</evidence>
<evidence type="ECO:0000256" key="3">
    <source>
        <dbReference type="ARBA" id="ARBA00022679"/>
    </source>
</evidence>
<dbReference type="Pfam" id="PF13639">
    <property type="entry name" value="zf-RING_2"/>
    <property type="match status" value="1"/>
</dbReference>
<dbReference type="SUPFAM" id="SSF57850">
    <property type="entry name" value="RING/U-box"/>
    <property type="match status" value="1"/>
</dbReference>
<comment type="caution">
    <text evidence="11">The sequence shown here is derived from an EMBL/GenBank/DDBJ whole genome shotgun (WGS) entry which is preliminary data.</text>
</comment>
<feature type="compositionally biased region" description="Low complexity" evidence="9">
    <location>
        <begin position="1"/>
        <end position="18"/>
    </location>
</feature>
<protein>
    <recommendedName>
        <fullName evidence="2">RING-type E3 ubiquitin transferase</fullName>
        <ecNumber evidence="2">2.3.2.27</ecNumber>
    </recommendedName>
</protein>
<dbReference type="InterPro" id="IPR001841">
    <property type="entry name" value="Znf_RING"/>
</dbReference>
<gene>
    <name evidence="11" type="ORF">Scep_018974</name>
</gene>